<proteinExistence type="predicted"/>
<reference evidence="2" key="1">
    <citation type="journal article" date="2021" name="Nat. Commun.">
        <title>Genetic determinants of endophytism in the Arabidopsis root mycobiome.</title>
        <authorList>
            <person name="Mesny F."/>
            <person name="Miyauchi S."/>
            <person name="Thiergart T."/>
            <person name="Pickel B."/>
            <person name="Atanasova L."/>
            <person name="Karlsson M."/>
            <person name="Huettel B."/>
            <person name="Barry K.W."/>
            <person name="Haridas S."/>
            <person name="Chen C."/>
            <person name="Bauer D."/>
            <person name="Andreopoulos W."/>
            <person name="Pangilinan J."/>
            <person name="LaButti K."/>
            <person name="Riley R."/>
            <person name="Lipzen A."/>
            <person name="Clum A."/>
            <person name="Drula E."/>
            <person name="Henrissat B."/>
            <person name="Kohler A."/>
            <person name="Grigoriev I.V."/>
            <person name="Martin F.M."/>
            <person name="Hacquard S."/>
        </authorList>
    </citation>
    <scope>NUCLEOTIDE SEQUENCE</scope>
    <source>
        <strain evidence="2">FSSC 5 MPI-SDFR-AT-0091</strain>
    </source>
</reference>
<protein>
    <recommendedName>
        <fullName evidence="4">Secreted protein</fullName>
    </recommendedName>
</protein>
<comment type="caution">
    <text evidence="2">The sequence shown here is derived from an EMBL/GenBank/DDBJ whole genome shotgun (WGS) entry which is preliminary data.</text>
</comment>
<gene>
    <name evidence="2" type="ORF">B0J15DRAFT_267524</name>
</gene>
<accession>A0A9P9HVV3</accession>
<dbReference type="EMBL" id="JAGTJS010000007">
    <property type="protein sequence ID" value="KAH7264272.1"/>
    <property type="molecule type" value="Genomic_DNA"/>
</dbReference>
<evidence type="ECO:0008006" key="4">
    <source>
        <dbReference type="Google" id="ProtNLM"/>
    </source>
</evidence>
<dbReference type="Proteomes" id="UP000736672">
    <property type="component" value="Unassembled WGS sequence"/>
</dbReference>
<feature type="chain" id="PRO_5040274025" description="Secreted protein" evidence="1">
    <location>
        <begin position="22"/>
        <end position="74"/>
    </location>
</feature>
<organism evidence="2 3">
    <name type="scientific">Fusarium solani</name>
    <name type="common">Filamentous fungus</name>
    <dbReference type="NCBI Taxonomy" id="169388"/>
    <lineage>
        <taxon>Eukaryota</taxon>
        <taxon>Fungi</taxon>
        <taxon>Dikarya</taxon>
        <taxon>Ascomycota</taxon>
        <taxon>Pezizomycotina</taxon>
        <taxon>Sordariomycetes</taxon>
        <taxon>Hypocreomycetidae</taxon>
        <taxon>Hypocreales</taxon>
        <taxon>Nectriaceae</taxon>
        <taxon>Fusarium</taxon>
        <taxon>Fusarium solani species complex</taxon>
    </lineage>
</organism>
<sequence>MVNGLMFFFFFSLSMRPALFSFPPTCIFLSSLPFFAPSPVQLSFSKPSLGFFQKCTSCRFAGIGLSGAVPARWG</sequence>
<evidence type="ECO:0000256" key="1">
    <source>
        <dbReference type="SAM" id="SignalP"/>
    </source>
</evidence>
<feature type="signal peptide" evidence="1">
    <location>
        <begin position="1"/>
        <end position="21"/>
    </location>
</feature>
<evidence type="ECO:0000313" key="2">
    <source>
        <dbReference type="EMBL" id="KAH7264272.1"/>
    </source>
</evidence>
<evidence type="ECO:0000313" key="3">
    <source>
        <dbReference type="Proteomes" id="UP000736672"/>
    </source>
</evidence>
<keyword evidence="3" id="KW-1185">Reference proteome</keyword>
<name>A0A9P9HVV3_FUSSL</name>
<dbReference type="AlphaFoldDB" id="A0A9P9HVV3"/>
<keyword evidence="1" id="KW-0732">Signal</keyword>